<keyword evidence="3 5" id="KW-0560">Oxidoreductase</keyword>
<dbReference type="InterPro" id="IPR015590">
    <property type="entry name" value="Aldehyde_DH_dom"/>
</dbReference>
<evidence type="ECO:0000259" key="6">
    <source>
        <dbReference type="Pfam" id="PF00171"/>
    </source>
</evidence>
<feature type="active site" evidence="4">
    <location>
        <position position="228"/>
    </location>
</feature>
<evidence type="ECO:0000256" key="5">
    <source>
        <dbReference type="RuleBase" id="RU003345"/>
    </source>
</evidence>
<organism evidence="7 8">
    <name type="scientific">Legionella dresdenensis</name>
    <dbReference type="NCBI Taxonomy" id="450200"/>
    <lineage>
        <taxon>Bacteria</taxon>
        <taxon>Pseudomonadati</taxon>
        <taxon>Pseudomonadota</taxon>
        <taxon>Gammaproteobacteria</taxon>
        <taxon>Legionellales</taxon>
        <taxon>Legionellaceae</taxon>
        <taxon>Legionella</taxon>
    </lineage>
</organism>
<feature type="domain" description="Aldehyde dehydrogenase" evidence="6">
    <location>
        <begin position="3"/>
        <end position="452"/>
    </location>
</feature>
<proteinExistence type="inferred from homology"/>
<keyword evidence="2" id="KW-0521">NADP</keyword>
<gene>
    <name evidence="7" type="ORF">ACFORL_09365</name>
</gene>
<dbReference type="InterPro" id="IPR029510">
    <property type="entry name" value="Ald_DH_CS_GLU"/>
</dbReference>
<dbReference type="Pfam" id="PF00171">
    <property type="entry name" value="Aldedh"/>
    <property type="match status" value="1"/>
</dbReference>
<evidence type="ECO:0000256" key="2">
    <source>
        <dbReference type="ARBA" id="ARBA00022857"/>
    </source>
</evidence>
<dbReference type="CDD" id="cd07100">
    <property type="entry name" value="ALDH_SSADH1_GabD1"/>
    <property type="match status" value="1"/>
</dbReference>
<dbReference type="SUPFAM" id="SSF53720">
    <property type="entry name" value="ALDH-like"/>
    <property type="match status" value="1"/>
</dbReference>
<evidence type="ECO:0000313" key="8">
    <source>
        <dbReference type="Proteomes" id="UP001595758"/>
    </source>
</evidence>
<sequence>MNYQTINPATEEVLQTYEVMNQSALDQALLQADKTFNSWKKTDFAHRSRLMLALADLLIRKRDELGLIITREMGKPVTQSRAEIEKCAWVCRHYAEHAEQYLEPRSIATNMAKTLVTYRPLGVIFAIMPWNYPFWQVFRFAAPTIMAGNAALLKHAPISLGAGDAIMQLFIDAGFPPHIFQHLIINNDQAATVIAHDTVKALSFTGSEQTGRLVGSLAAANLKKAVLELGGNDPYIILHDADIEQAANAIVTSRLNNCGQVCIAAKRIIVDENIHDQLVKRITALMANYIPSDPASDSSAIGPMARKDLRDKLHQQVVESVSQGAELVCGGEIPSGEGYYYPPTLLLNVKPGIPAFDQELFGPVIVIIRAGNEQQAIELANLSRYGLGAAVFTSDIAHGEYIAANLVEAGTCFVNSFVASDPRVPFGGIKCSGHGRELSREGILEFVNTKTVAIK</sequence>
<dbReference type="Gene3D" id="3.40.309.10">
    <property type="entry name" value="Aldehyde Dehydrogenase, Chain A, domain 2"/>
    <property type="match status" value="1"/>
</dbReference>
<dbReference type="InterPro" id="IPR016161">
    <property type="entry name" value="Ald_DH/histidinol_DH"/>
</dbReference>
<protein>
    <submittedName>
        <fullName evidence="7">NAD-dependent succinate-semialdehyde dehydrogenase</fullName>
    </submittedName>
</protein>
<reference evidence="8" key="1">
    <citation type="journal article" date="2019" name="Int. J. Syst. Evol. Microbiol.">
        <title>The Global Catalogue of Microorganisms (GCM) 10K type strain sequencing project: providing services to taxonomists for standard genome sequencing and annotation.</title>
        <authorList>
            <consortium name="The Broad Institute Genomics Platform"/>
            <consortium name="The Broad Institute Genome Sequencing Center for Infectious Disease"/>
            <person name="Wu L."/>
            <person name="Ma J."/>
        </authorList>
    </citation>
    <scope>NUCLEOTIDE SEQUENCE [LARGE SCALE GENOMIC DNA]</scope>
    <source>
        <strain evidence="8">CCUG 59858</strain>
    </source>
</reference>
<dbReference type="PROSITE" id="PS00070">
    <property type="entry name" value="ALDEHYDE_DEHYDR_CYS"/>
    <property type="match status" value="1"/>
</dbReference>
<evidence type="ECO:0000256" key="3">
    <source>
        <dbReference type="ARBA" id="ARBA00023002"/>
    </source>
</evidence>
<comment type="similarity">
    <text evidence="1 5">Belongs to the aldehyde dehydrogenase family.</text>
</comment>
<dbReference type="Proteomes" id="UP001595758">
    <property type="component" value="Unassembled WGS sequence"/>
</dbReference>
<dbReference type="RefSeq" id="WP_382343343.1">
    <property type="nucleotide sequence ID" value="NZ_JBHSAB010000023.1"/>
</dbReference>
<dbReference type="InterPro" id="IPR016160">
    <property type="entry name" value="Ald_DH_CS_CYS"/>
</dbReference>
<dbReference type="PANTHER" id="PTHR43217">
    <property type="entry name" value="SUCCINATE SEMIALDEHYDE DEHYDROGENASE [NAD(P)+] SAD"/>
    <property type="match status" value="1"/>
</dbReference>
<dbReference type="EMBL" id="JBHSAB010000023">
    <property type="protein sequence ID" value="MFC3909280.1"/>
    <property type="molecule type" value="Genomic_DNA"/>
</dbReference>
<evidence type="ECO:0000313" key="7">
    <source>
        <dbReference type="EMBL" id="MFC3909280.1"/>
    </source>
</evidence>
<accession>A0ABV8CG30</accession>
<evidence type="ECO:0000256" key="4">
    <source>
        <dbReference type="PROSITE-ProRule" id="PRU10007"/>
    </source>
</evidence>
<dbReference type="InterPro" id="IPR044148">
    <property type="entry name" value="ALDH_GabD1-like"/>
</dbReference>
<dbReference type="PROSITE" id="PS00687">
    <property type="entry name" value="ALDEHYDE_DEHYDR_GLU"/>
    <property type="match status" value="1"/>
</dbReference>
<keyword evidence="8" id="KW-1185">Reference proteome</keyword>
<evidence type="ECO:0000256" key="1">
    <source>
        <dbReference type="ARBA" id="ARBA00009986"/>
    </source>
</evidence>
<dbReference type="InterPro" id="IPR016162">
    <property type="entry name" value="Ald_DH_N"/>
</dbReference>
<dbReference type="InterPro" id="IPR016163">
    <property type="entry name" value="Ald_DH_C"/>
</dbReference>
<dbReference type="PANTHER" id="PTHR43217:SF1">
    <property type="entry name" value="SUCCINATE SEMIALDEHYDE DEHYDROGENASE [NAD(P)+] SAD"/>
    <property type="match status" value="1"/>
</dbReference>
<comment type="caution">
    <text evidence="7">The sequence shown here is derived from an EMBL/GenBank/DDBJ whole genome shotgun (WGS) entry which is preliminary data.</text>
</comment>
<dbReference type="Gene3D" id="3.40.605.10">
    <property type="entry name" value="Aldehyde Dehydrogenase, Chain A, domain 1"/>
    <property type="match status" value="1"/>
</dbReference>
<name>A0ABV8CG30_9GAMM</name>
<dbReference type="InterPro" id="IPR047110">
    <property type="entry name" value="GABD/Sad-like"/>
</dbReference>